<feature type="compositionally biased region" description="Basic and acidic residues" evidence="1">
    <location>
        <begin position="39"/>
        <end position="85"/>
    </location>
</feature>
<organism evidence="4 5">
    <name type="scientific">Puccinia graminis f. sp. tritici</name>
    <dbReference type="NCBI Taxonomy" id="56615"/>
    <lineage>
        <taxon>Eukaryota</taxon>
        <taxon>Fungi</taxon>
        <taxon>Dikarya</taxon>
        <taxon>Basidiomycota</taxon>
        <taxon>Pucciniomycotina</taxon>
        <taxon>Pucciniomycetes</taxon>
        <taxon>Pucciniales</taxon>
        <taxon>Pucciniaceae</taxon>
        <taxon>Puccinia</taxon>
    </lineage>
</organism>
<evidence type="ECO:0008006" key="6">
    <source>
        <dbReference type="Google" id="ProtNLM"/>
    </source>
</evidence>
<sequence>MDGQENSDKEEEKEKIVARKIEEERPTKAEEPLQQYRPAEPHRQEDPYQDSQRAHEPPQREAEIEQVKQELQEERPEGPQNERDQQQLIKTEPEQEYDQLQPNPDTSQPKPEVLLPVSDIHFTQDAQPPAFPNLPPISTCHSESINSQFNSRTSNHTPESHHSSTTSIHDDNDSGPDYYTSESESGSEPESQLSPKKRAKRERLRSERDKIKPSYYYGEKELEEEAIKRGIKPPKRKPKGLRGVPVFEPSMEQFRNFYSYINQIDRWGMRSGIVKIIPPKEWSEQLPHLGQESLRTDGKGQMLRNAKIKSPISQVIQGSRGLFRVMNVAKRKTYNALEWYDLANSDEHRPPDFSNKTLDTSSANFSQDHPDMTSTRSTRSSRRSTSSIAPISHRIANPRRRKVSKGTSTAETSTVDQTSPEKPAVEGPIECSTEKRNNEEPVNCSPEKRDDEEKNVNCSSLKNPHVMQSVTCSPEKQDLGQHFDCSPSKLLPVPEDQPLPCPGAKDPESPKPTPSLTVPLPQCSTDATALDSRELAPSLPLPLPQCSTDIMASDSREPAPSAPVFLPQCSTSELSNTAMNHEDCPKKDSGIMASCSAEPDRQQDDSNTIETLISDFVNQSQDLQVSCAAPNQPSDQSQDLQMSCAAPNQPSNQSQDLQMSCAAPNQPSNQSQDLQMSCAAPNQPSPVPAETNKENDKKKPRRSLQNAPTPEEWAQFVECYEKLPYDASKADYTFQVCREIEQEYWRTIGNGGQPMYGADTMGSLFDERTKDWNVANLDNLLTRLKLKKKIPGVNTPYLYFGTWRATFAWHVEDADLYSINYIHFGAPKFWYSIPQEHNPRFESFMSSSFAKERRTCSQFLRHKAFLASPSVLSSVGVQLNKVVHLPGEIILTYPYGYHSGFNLGYNCAESVNFANEAWIEKGRKAQSCKCIDDAVTINVDAWIAEHDELCRKQSETEARTAEKLRRQQKREERKRKGSENVDVKAPKKRQKKENNKATTKPSVGKIKVTLPAPLNPLIDPSLANPTPQKVKAPRKKKKPANSNPSNPPLPEKKDGDHKPVVVFENNQQTSSAPQLPMIPQYETGVFQNNQQGSSAPQLPTIPRYEPGVFQTNQQASNAPQLPNIPYFGPDAFANNHQSSDAHQFPNISYFADQKFLSAVEAGLIDSRLL</sequence>
<accession>A0A5B0RFL0</accession>
<feature type="compositionally biased region" description="Polar residues" evidence="1">
    <location>
        <begin position="626"/>
        <end position="675"/>
    </location>
</feature>
<dbReference type="GO" id="GO:0051864">
    <property type="term" value="F:histone H3K36 demethylase activity"/>
    <property type="evidence" value="ECO:0007669"/>
    <property type="project" value="TreeGrafter"/>
</dbReference>
<feature type="domain" description="JmjN" evidence="2">
    <location>
        <begin position="244"/>
        <end position="285"/>
    </location>
</feature>
<feature type="compositionally biased region" description="Polar residues" evidence="1">
    <location>
        <begin position="354"/>
        <end position="367"/>
    </location>
</feature>
<evidence type="ECO:0000259" key="3">
    <source>
        <dbReference type="PROSITE" id="PS51184"/>
    </source>
</evidence>
<feature type="compositionally biased region" description="Basic and acidic residues" evidence="1">
    <location>
        <begin position="1"/>
        <end position="31"/>
    </location>
</feature>
<dbReference type="SMART" id="SM00545">
    <property type="entry name" value="JmjN"/>
    <property type="match status" value="1"/>
</dbReference>
<name>A0A5B0RFL0_PUCGR</name>
<dbReference type="EMBL" id="VDEP01000206">
    <property type="protein sequence ID" value="KAA1123763.1"/>
    <property type="molecule type" value="Genomic_DNA"/>
</dbReference>
<dbReference type="AlphaFoldDB" id="A0A5B0RFL0"/>
<feature type="compositionally biased region" description="Low complexity" evidence="1">
    <location>
        <begin position="373"/>
        <end position="387"/>
    </location>
</feature>
<reference evidence="4 5" key="1">
    <citation type="submission" date="2019-05" db="EMBL/GenBank/DDBJ databases">
        <title>Emergence of the Ug99 lineage of the wheat stem rust pathogen through somatic hybridization.</title>
        <authorList>
            <person name="Li F."/>
            <person name="Upadhyaya N.M."/>
            <person name="Sperschneider J."/>
            <person name="Matny O."/>
            <person name="Nguyen-Phuc H."/>
            <person name="Mago R."/>
            <person name="Raley C."/>
            <person name="Miller M.E."/>
            <person name="Silverstein K.A.T."/>
            <person name="Henningsen E."/>
            <person name="Hirsch C.D."/>
            <person name="Visser B."/>
            <person name="Pretorius Z.A."/>
            <person name="Steffenson B.J."/>
            <person name="Schwessinger B."/>
            <person name="Dodds P.N."/>
            <person name="Figueroa M."/>
        </authorList>
    </citation>
    <scope>NUCLEOTIDE SEQUENCE [LARGE SCALE GENOMIC DNA]</scope>
    <source>
        <strain evidence="4 5">Ug99</strain>
    </source>
</reference>
<dbReference type="PANTHER" id="PTHR10694">
    <property type="entry name" value="LYSINE-SPECIFIC DEMETHYLASE"/>
    <property type="match status" value="1"/>
</dbReference>
<comment type="caution">
    <text evidence="4">The sequence shown here is derived from an EMBL/GenBank/DDBJ whole genome shotgun (WGS) entry which is preliminary data.</text>
</comment>
<dbReference type="GO" id="GO:0005634">
    <property type="term" value="C:nucleus"/>
    <property type="evidence" value="ECO:0007669"/>
    <property type="project" value="TreeGrafter"/>
</dbReference>
<feature type="compositionally biased region" description="Low complexity" evidence="1">
    <location>
        <begin position="181"/>
        <end position="194"/>
    </location>
</feature>
<dbReference type="Proteomes" id="UP000325313">
    <property type="component" value="Unassembled WGS sequence"/>
</dbReference>
<feature type="domain" description="JmjC" evidence="3">
    <location>
        <begin position="766"/>
        <end position="930"/>
    </location>
</feature>
<evidence type="ECO:0000259" key="2">
    <source>
        <dbReference type="PROSITE" id="PS51183"/>
    </source>
</evidence>
<feature type="region of interest" description="Disordered" evidence="1">
    <location>
        <begin position="626"/>
        <end position="709"/>
    </location>
</feature>
<feature type="compositionally biased region" description="Polar residues" evidence="1">
    <location>
        <begin position="139"/>
        <end position="152"/>
    </location>
</feature>
<feature type="compositionally biased region" description="Polar residues" evidence="1">
    <location>
        <begin position="98"/>
        <end position="109"/>
    </location>
</feature>
<evidence type="ECO:0000313" key="5">
    <source>
        <dbReference type="Proteomes" id="UP000325313"/>
    </source>
</evidence>
<dbReference type="GO" id="GO:0032454">
    <property type="term" value="F:histone H3K9 demethylase activity"/>
    <property type="evidence" value="ECO:0007669"/>
    <property type="project" value="TreeGrafter"/>
</dbReference>
<feature type="compositionally biased region" description="Basic and acidic residues" evidence="1">
    <location>
        <begin position="158"/>
        <end position="172"/>
    </location>
</feature>
<dbReference type="InterPro" id="IPR003349">
    <property type="entry name" value="JmjN"/>
</dbReference>
<gene>
    <name evidence="4" type="ORF">PGTUg99_015941</name>
</gene>
<dbReference type="InterPro" id="IPR003347">
    <property type="entry name" value="JmjC_dom"/>
</dbReference>
<dbReference type="PANTHER" id="PTHR10694:SF7">
    <property type="entry name" value="[HISTONE H3]-TRIMETHYL-L-LYSINE(9) DEMETHYLASE"/>
    <property type="match status" value="1"/>
</dbReference>
<dbReference type="Pfam" id="PF02373">
    <property type="entry name" value="JmjC"/>
    <property type="match status" value="1"/>
</dbReference>
<evidence type="ECO:0000313" key="4">
    <source>
        <dbReference type="EMBL" id="KAA1123763.1"/>
    </source>
</evidence>
<dbReference type="SMART" id="SM00558">
    <property type="entry name" value="JmjC"/>
    <property type="match status" value="1"/>
</dbReference>
<dbReference type="Gene3D" id="2.60.120.650">
    <property type="entry name" value="Cupin"/>
    <property type="match status" value="2"/>
</dbReference>
<feature type="region of interest" description="Disordered" evidence="1">
    <location>
        <begin position="953"/>
        <end position="1057"/>
    </location>
</feature>
<feature type="compositionally biased region" description="Basic and acidic residues" evidence="1">
    <location>
        <begin position="953"/>
        <end position="971"/>
    </location>
</feature>
<feature type="region of interest" description="Disordered" evidence="1">
    <location>
        <begin position="345"/>
        <end position="461"/>
    </location>
</feature>
<dbReference type="GO" id="GO:0000785">
    <property type="term" value="C:chromatin"/>
    <property type="evidence" value="ECO:0007669"/>
    <property type="project" value="TreeGrafter"/>
</dbReference>
<feature type="compositionally biased region" description="Basic and acidic residues" evidence="1">
    <location>
        <begin position="446"/>
        <end position="455"/>
    </location>
</feature>
<feature type="compositionally biased region" description="Polar residues" evidence="1">
    <location>
        <begin position="405"/>
        <end position="420"/>
    </location>
</feature>
<dbReference type="GO" id="GO:0010468">
    <property type="term" value="P:regulation of gene expression"/>
    <property type="evidence" value="ECO:0007669"/>
    <property type="project" value="TreeGrafter"/>
</dbReference>
<feature type="region of interest" description="Disordered" evidence="1">
    <location>
        <begin position="483"/>
        <end position="520"/>
    </location>
</feature>
<dbReference type="SUPFAM" id="SSF51197">
    <property type="entry name" value="Clavaminate synthase-like"/>
    <property type="match status" value="1"/>
</dbReference>
<protein>
    <recommendedName>
        <fullName evidence="6">[Histone H3]-trimethyl-L-lysine(9) demethylase</fullName>
    </recommendedName>
</protein>
<evidence type="ECO:0000256" key="1">
    <source>
        <dbReference type="SAM" id="MobiDB-lite"/>
    </source>
</evidence>
<proteinExistence type="predicted"/>
<dbReference type="Pfam" id="PF02375">
    <property type="entry name" value="JmjN"/>
    <property type="match status" value="1"/>
</dbReference>
<feature type="region of interest" description="Disordered" evidence="1">
    <location>
        <begin position="1"/>
        <end position="207"/>
    </location>
</feature>
<dbReference type="FunFam" id="2.60.120.650:FF:000149">
    <property type="entry name" value="Uncharacterized protein"/>
    <property type="match status" value="1"/>
</dbReference>
<dbReference type="PROSITE" id="PS51184">
    <property type="entry name" value="JMJC"/>
    <property type="match status" value="1"/>
</dbReference>
<dbReference type="PROSITE" id="PS51183">
    <property type="entry name" value="JMJN"/>
    <property type="match status" value="1"/>
</dbReference>